<evidence type="ECO:0000313" key="1">
    <source>
        <dbReference type="EMBL" id="KAH3808628.1"/>
    </source>
</evidence>
<accession>A0A9D4G123</accession>
<proteinExistence type="predicted"/>
<sequence length="58" mass="6606">MKTQSHLQLGFTRGTSSIKSAFLVSECQLEAKSRKNQQNLITLDTRKAFDDVNHNIQQ</sequence>
<protein>
    <recommendedName>
        <fullName evidence="3">Reverse transcriptase domain-containing protein</fullName>
    </recommendedName>
</protein>
<dbReference type="Proteomes" id="UP000828390">
    <property type="component" value="Unassembled WGS sequence"/>
</dbReference>
<organism evidence="1 2">
    <name type="scientific">Dreissena polymorpha</name>
    <name type="common">Zebra mussel</name>
    <name type="synonym">Mytilus polymorpha</name>
    <dbReference type="NCBI Taxonomy" id="45954"/>
    <lineage>
        <taxon>Eukaryota</taxon>
        <taxon>Metazoa</taxon>
        <taxon>Spiralia</taxon>
        <taxon>Lophotrochozoa</taxon>
        <taxon>Mollusca</taxon>
        <taxon>Bivalvia</taxon>
        <taxon>Autobranchia</taxon>
        <taxon>Heteroconchia</taxon>
        <taxon>Euheterodonta</taxon>
        <taxon>Imparidentia</taxon>
        <taxon>Neoheterodontei</taxon>
        <taxon>Myida</taxon>
        <taxon>Dreissenoidea</taxon>
        <taxon>Dreissenidae</taxon>
        <taxon>Dreissena</taxon>
    </lineage>
</organism>
<keyword evidence="2" id="KW-1185">Reference proteome</keyword>
<dbReference type="AlphaFoldDB" id="A0A9D4G123"/>
<dbReference type="EMBL" id="JAIWYP010000006">
    <property type="protein sequence ID" value="KAH3808628.1"/>
    <property type="molecule type" value="Genomic_DNA"/>
</dbReference>
<evidence type="ECO:0000313" key="2">
    <source>
        <dbReference type="Proteomes" id="UP000828390"/>
    </source>
</evidence>
<reference evidence="1" key="2">
    <citation type="submission" date="2020-11" db="EMBL/GenBank/DDBJ databases">
        <authorList>
            <person name="McCartney M.A."/>
            <person name="Auch B."/>
            <person name="Kono T."/>
            <person name="Mallez S."/>
            <person name="Becker A."/>
            <person name="Gohl D.M."/>
            <person name="Silverstein K.A.T."/>
            <person name="Koren S."/>
            <person name="Bechman K.B."/>
            <person name="Herman A."/>
            <person name="Abrahante J.E."/>
            <person name="Garbe J."/>
        </authorList>
    </citation>
    <scope>NUCLEOTIDE SEQUENCE</scope>
    <source>
        <strain evidence="1">Duluth1</strain>
        <tissue evidence="1">Whole animal</tissue>
    </source>
</reference>
<gene>
    <name evidence="1" type="ORF">DPMN_136985</name>
</gene>
<reference evidence="1" key="1">
    <citation type="journal article" date="2019" name="bioRxiv">
        <title>The Genome of the Zebra Mussel, Dreissena polymorpha: A Resource for Invasive Species Research.</title>
        <authorList>
            <person name="McCartney M.A."/>
            <person name="Auch B."/>
            <person name="Kono T."/>
            <person name="Mallez S."/>
            <person name="Zhang Y."/>
            <person name="Obille A."/>
            <person name="Becker A."/>
            <person name="Abrahante J.E."/>
            <person name="Garbe J."/>
            <person name="Badalamenti J.P."/>
            <person name="Herman A."/>
            <person name="Mangelson H."/>
            <person name="Liachko I."/>
            <person name="Sullivan S."/>
            <person name="Sone E.D."/>
            <person name="Koren S."/>
            <person name="Silverstein K.A.T."/>
            <person name="Beckman K.B."/>
            <person name="Gohl D.M."/>
        </authorList>
    </citation>
    <scope>NUCLEOTIDE SEQUENCE</scope>
    <source>
        <strain evidence="1">Duluth1</strain>
        <tissue evidence="1">Whole animal</tissue>
    </source>
</reference>
<evidence type="ECO:0008006" key="3">
    <source>
        <dbReference type="Google" id="ProtNLM"/>
    </source>
</evidence>
<name>A0A9D4G123_DREPO</name>
<comment type="caution">
    <text evidence="1">The sequence shown here is derived from an EMBL/GenBank/DDBJ whole genome shotgun (WGS) entry which is preliminary data.</text>
</comment>